<protein>
    <submittedName>
        <fullName evidence="2">Uncharacterized protein</fullName>
    </submittedName>
</protein>
<keyword evidence="1" id="KW-0472">Membrane</keyword>
<proteinExistence type="predicted"/>
<dbReference type="RefSeq" id="WP_157599342.1">
    <property type="nucleotide sequence ID" value="NZ_BJYZ01000021.1"/>
</dbReference>
<dbReference type="AlphaFoldDB" id="A0A512DVA3"/>
<name>A0A512DVA3_9PROT</name>
<evidence type="ECO:0000313" key="2">
    <source>
        <dbReference type="EMBL" id="GEO40376.1"/>
    </source>
</evidence>
<gene>
    <name evidence="2" type="ORF">SAE02_45240</name>
</gene>
<feature type="transmembrane region" description="Helical" evidence="1">
    <location>
        <begin position="7"/>
        <end position="25"/>
    </location>
</feature>
<dbReference type="EMBL" id="BJYZ01000021">
    <property type="protein sequence ID" value="GEO40376.1"/>
    <property type="molecule type" value="Genomic_DNA"/>
</dbReference>
<keyword evidence="3" id="KW-1185">Reference proteome</keyword>
<accession>A0A512DVA3</accession>
<keyword evidence="1" id="KW-1133">Transmembrane helix</keyword>
<evidence type="ECO:0000313" key="3">
    <source>
        <dbReference type="Proteomes" id="UP000321523"/>
    </source>
</evidence>
<reference evidence="2 3" key="1">
    <citation type="submission" date="2019-07" db="EMBL/GenBank/DDBJ databases">
        <title>Whole genome shotgun sequence of Skermanella aerolata NBRC 106429.</title>
        <authorList>
            <person name="Hosoyama A."/>
            <person name="Uohara A."/>
            <person name="Ohji S."/>
            <person name="Ichikawa N."/>
        </authorList>
    </citation>
    <scope>NUCLEOTIDE SEQUENCE [LARGE SCALE GENOMIC DNA]</scope>
    <source>
        <strain evidence="2 3">NBRC 106429</strain>
    </source>
</reference>
<evidence type="ECO:0000256" key="1">
    <source>
        <dbReference type="SAM" id="Phobius"/>
    </source>
</evidence>
<comment type="caution">
    <text evidence="2">The sequence shown here is derived from an EMBL/GenBank/DDBJ whole genome shotgun (WGS) entry which is preliminary data.</text>
</comment>
<organism evidence="2 3">
    <name type="scientific">Skermanella aerolata</name>
    <dbReference type="NCBI Taxonomy" id="393310"/>
    <lineage>
        <taxon>Bacteria</taxon>
        <taxon>Pseudomonadati</taxon>
        <taxon>Pseudomonadota</taxon>
        <taxon>Alphaproteobacteria</taxon>
        <taxon>Rhodospirillales</taxon>
        <taxon>Azospirillaceae</taxon>
        <taxon>Skermanella</taxon>
    </lineage>
</organism>
<feature type="transmembrane region" description="Helical" evidence="1">
    <location>
        <begin position="31"/>
        <end position="51"/>
    </location>
</feature>
<sequence length="52" mass="5421">MDVYLKPLAAGVLALVGLLVIIALFVTHPTWLVPVVVAMAGINLALLLAVAR</sequence>
<keyword evidence="1" id="KW-0812">Transmembrane</keyword>
<dbReference type="Proteomes" id="UP000321523">
    <property type="component" value="Unassembled WGS sequence"/>
</dbReference>